<evidence type="ECO:0000259" key="3">
    <source>
        <dbReference type="Pfam" id="PF24706"/>
    </source>
</evidence>
<reference evidence="4" key="1">
    <citation type="submission" date="2022-11" db="EMBL/GenBank/DDBJ databases">
        <title>Robbsia betulipollinis sp. nov., isolated from pollen of birch (Betula pendula).</title>
        <authorList>
            <person name="Shi H."/>
            <person name="Ambika Manirajan B."/>
            <person name="Ratering S."/>
            <person name="Geissler-Plaum R."/>
            <person name="Schnell S."/>
        </authorList>
    </citation>
    <scope>NUCLEOTIDE SEQUENCE</scope>
    <source>
        <strain evidence="4">Bb-Pol-6</strain>
    </source>
</reference>
<dbReference type="InterPro" id="IPR056086">
    <property type="entry name" value="DUF7669"/>
</dbReference>
<keyword evidence="4" id="KW-0378">Hydrolase</keyword>
<dbReference type="Proteomes" id="UP001082899">
    <property type="component" value="Unassembled WGS sequence"/>
</dbReference>
<evidence type="ECO:0000313" key="4">
    <source>
        <dbReference type="EMBL" id="MCY0389914.1"/>
    </source>
</evidence>
<sequence length="277" mass="30637">MDERQKTPIWEMLKSVMEKADGEMTYPAIKQALREQYPDATPNSATVNCQIIICSVNAPSRVHYPENRKPRTCTGRYDFLYTTGRGKVVWYNPVIHGDWEIAEGPTGLVVRSSDDTGDGIPVPSLPEQVSSNDVYGAFALEAHLRDYLAKNLPTLPGHTTPLRLHVDDGGSGREGVEYQTDVGQIDLLATGTNGDFYVLELKLLRGVDKALGQILRYMGWVQKHLANGKRVFGVIVASEVLTQLKYAATQVPNVLLMEYRLLVALQPVALKPATSVQ</sequence>
<dbReference type="Pfam" id="PF24706">
    <property type="entry name" value="DUF7669"/>
    <property type="match status" value="1"/>
</dbReference>
<keyword evidence="1" id="KW-0238">DNA-binding</keyword>
<gene>
    <name evidence="4" type="ORF">OVY01_22505</name>
</gene>
<dbReference type="EMBL" id="JAPMXC010000015">
    <property type="protein sequence ID" value="MCY0389914.1"/>
    <property type="molecule type" value="Genomic_DNA"/>
</dbReference>
<dbReference type="Pfam" id="PF01939">
    <property type="entry name" value="NucS_C"/>
    <property type="match status" value="1"/>
</dbReference>
<evidence type="ECO:0000313" key="5">
    <source>
        <dbReference type="Proteomes" id="UP001082899"/>
    </source>
</evidence>
<proteinExistence type="predicted"/>
<evidence type="ECO:0000256" key="1">
    <source>
        <dbReference type="ARBA" id="ARBA00023125"/>
    </source>
</evidence>
<feature type="domain" description="Endonuclease NucS C-terminal" evidence="2">
    <location>
        <begin position="177"/>
        <end position="245"/>
    </location>
</feature>
<dbReference type="Gene3D" id="3.40.1350.10">
    <property type="match status" value="1"/>
</dbReference>
<comment type="caution">
    <text evidence="4">The sequence shown here is derived from an EMBL/GenBank/DDBJ whole genome shotgun (WGS) entry which is preliminary data.</text>
</comment>
<dbReference type="InterPro" id="IPR002793">
    <property type="entry name" value="Endonuclease_NucS"/>
</dbReference>
<keyword evidence="5" id="KW-1185">Reference proteome</keyword>
<name>A0ABT3ZTM4_9BURK</name>
<protein>
    <submittedName>
        <fullName evidence="4">Endonuclease NucS</fullName>
    </submittedName>
</protein>
<dbReference type="CDD" id="cd22341">
    <property type="entry name" value="NucS-like"/>
    <property type="match status" value="1"/>
</dbReference>
<feature type="domain" description="DUF7669" evidence="3">
    <location>
        <begin position="8"/>
        <end position="87"/>
    </location>
</feature>
<dbReference type="InterPro" id="IPR048301">
    <property type="entry name" value="NucS_C"/>
</dbReference>
<dbReference type="RefSeq" id="WP_267849873.1">
    <property type="nucleotide sequence ID" value="NZ_JAPMXC010000015.1"/>
</dbReference>
<keyword evidence="4" id="KW-0255">Endonuclease</keyword>
<dbReference type="InterPro" id="IPR011856">
    <property type="entry name" value="tRNA_endonuc-like_dom_sf"/>
</dbReference>
<organism evidence="4 5">
    <name type="scientific">Robbsia betulipollinis</name>
    <dbReference type="NCBI Taxonomy" id="2981849"/>
    <lineage>
        <taxon>Bacteria</taxon>
        <taxon>Pseudomonadati</taxon>
        <taxon>Pseudomonadota</taxon>
        <taxon>Betaproteobacteria</taxon>
        <taxon>Burkholderiales</taxon>
        <taxon>Burkholderiaceae</taxon>
        <taxon>Robbsia</taxon>
    </lineage>
</organism>
<accession>A0ABT3ZTM4</accession>
<keyword evidence="4" id="KW-0540">Nuclease</keyword>
<dbReference type="GO" id="GO:0004519">
    <property type="term" value="F:endonuclease activity"/>
    <property type="evidence" value="ECO:0007669"/>
    <property type="project" value="UniProtKB-KW"/>
</dbReference>
<evidence type="ECO:0000259" key="2">
    <source>
        <dbReference type="Pfam" id="PF01939"/>
    </source>
</evidence>